<dbReference type="PANTHER" id="PTHR10828:SF17">
    <property type="entry name" value="PROTEIN-TYROSINE-PHOSPHATASE"/>
    <property type="match status" value="1"/>
</dbReference>
<comment type="caution">
    <text evidence="8">The sequence shown here is derived from an EMBL/GenBank/DDBJ whole genome shotgun (WGS) entry which is preliminary data.</text>
</comment>
<organism evidence="8 9">
    <name type="scientific">Cichlidogyrus casuarinus</name>
    <dbReference type="NCBI Taxonomy" id="1844966"/>
    <lineage>
        <taxon>Eukaryota</taxon>
        <taxon>Metazoa</taxon>
        <taxon>Spiralia</taxon>
        <taxon>Lophotrochozoa</taxon>
        <taxon>Platyhelminthes</taxon>
        <taxon>Monogenea</taxon>
        <taxon>Monopisthocotylea</taxon>
        <taxon>Dactylogyridea</taxon>
        <taxon>Ancyrocephalidae</taxon>
        <taxon>Cichlidogyrus</taxon>
    </lineage>
</organism>
<dbReference type="InterPro" id="IPR036873">
    <property type="entry name" value="Rhodanese-like_dom_sf"/>
</dbReference>
<protein>
    <recommendedName>
        <fullName evidence="2">protein-tyrosine-phosphatase</fullName>
        <ecNumber evidence="2">3.1.3.48</ecNumber>
    </recommendedName>
</protein>
<evidence type="ECO:0000259" key="7">
    <source>
        <dbReference type="PROSITE" id="PS50206"/>
    </source>
</evidence>
<proteinExistence type="inferred from homology"/>
<evidence type="ECO:0000256" key="5">
    <source>
        <dbReference type="ARBA" id="ARBA00022912"/>
    </source>
</evidence>
<accession>A0ABD2Q8L4</accession>
<dbReference type="SUPFAM" id="SSF52821">
    <property type="entry name" value="Rhodanese/Cell cycle control phosphatase"/>
    <property type="match status" value="1"/>
</dbReference>
<dbReference type="EMBL" id="JBJKFK010000656">
    <property type="protein sequence ID" value="KAL3315828.1"/>
    <property type="molecule type" value="Genomic_DNA"/>
</dbReference>
<evidence type="ECO:0000256" key="2">
    <source>
        <dbReference type="ARBA" id="ARBA00013064"/>
    </source>
</evidence>
<keyword evidence="9" id="KW-1185">Reference proteome</keyword>
<dbReference type="Gene3D" id="3.40.250.10">
    <property type="entry name" value="Rhodanese-like domain"/>
    <property type="match status" value="1"/>
</dbReference>
<evidence type="ECO:0000313" key="8">
    <source>
        <dbReference type="EMBL" id="KAL3315828.1"/>
    </source>
</evidence>
<feature type="domain" description="Rhodanese" evidence="7">
    <location>
        <begin position="23"/>
        <end position="128"/>
    </location>
</feature>
<evidence type="ECO:0000256" key="3">
    <source>
        <dbReference type="ARBA" id="ARBA00022618"/>
    </source>
</evidence>
<dbReference type="InterPro" id="IPR001763">
    <property type="entry name" value="Rhodanese-like_dom"/>
</dbReference>
<dbReference type="Proteomes" id="UP001626550">
    <property type="component" value="Unassembled WGS sequence"/>
</dbReference>
<keyword evidence="5" id="KW-0904">Protein phosphatase</keyword>
<dbReference type="GO" id="GO:0051301">
    <property type="term" value="P:cell division"/>
    <property type="evidence" value="ECO:0007669"/>
    <property type="project" value="UniProtKB-KW"/>
</dbReference>
<dbReference type="PRINTS" id="PR00716">
    <property type="entry name" value="MPIPHPHTASE"/>
</dbReference>
<evidence type="ECO:0000256" key="4">
    <source>
        <dbReference type="ARBA" id="ARBA00022801"/>
    </source>
</evidence>
<dbReference type="InterPro" id="IPR000751">
    <property type="entry name" value="MPI_Phosphatase"/>
</dbReference>
<dbReference type="PANTHER" id="PTHR10828">
    <property type="entry name" value="M-PHASE INDUCER PHOSPHATASE DUAL SPECIFICITY PHOSPHATASE CDC25"/>
    <property type="match status" value="1"/>
</dbReference>
<dbReference type="PROSITE" id="PS50206">
    <property type="entry name" value="RHODANESE_3"/>
    <property type="match status" value="1"/>
</dbReference>
<reference evidence="8 9" key="1">
    <citation type="submission" date="2024-11" db="EMBL/GenBank/DDBJ databases">
        <title>Adaptive evolution of stress response genes in parasites aligns with host niche diversity.</title>
        <authorList>
            <person name="Hahn C."/>
            <person name="Resl P."/>
        </authorList>
    </citation>
    <scope>NUCLEOTIDE SEQUENCE [LARGE SCALE GENOMIC DNA]</scope>
    <source>
        <strain evidence="8">EGGRZ-B1_66</strain>
        <tissue evidence="8">Body</tissue>
    </source>
</reference>
<keyword evidence="4" id="KW-0378">Hydrolase</keyword>
<keyword evidence="6" id="KW-0131">Cell cycle</keyword>
<dbReference type="GO" id="GO:0004725">
    <property type="term" value="F:protein tyrosine phosphatase activity"/>
    <property type="evidence" value="ECO:0007669"/>
    <property type="project" value="UniProtKB-EC"/>
</dbReference>
<keyword evidence="3" id="KW-0132">Cell division</keyword>
<dbReference type="AlphaFoldDB" id="A0ABD2Q8L4"/>
<evidence type="ECO:0000313" key="9">
    <source>
        <dbReference type="Proteomes" id="UP001626550"/>
    </source>
</evidence>
<gene>
    <name evidence="8" type="ORF">Ciccas_005531</name>
</gene>
<dbReference type="SMART" id="SM00450">
    <property type="entry name" value="RHOD"/>
    <property type="match status" value="1"/>
</dbReference>
<comment type="similarity">
    <text evidence="1">Belongs to the MPI phosphatase family.</text>
</comment>
<dbReference type="EC" id="3.1.3.48" evidence="2"/>
<evidence type="ECO:0000256" key="6">
    <source>
        <dbReference type="ARBA" id="ARBA00023306"/>
    </source>
</evidence>
<evidence type="ECO:0000256" key="1">
    <source>
        <dbReference type="ARBA" id="ARBA00011065"/>
    </source>
</evidence>
<dbReference type="Pfam" id="PF00581">
    <property type="entry name" value="Rhodanese"/>
    <property type="match status" value="1"/>
</dbReference>
<name>A0ABD2Q8L4_9PLAT</name>
<sequence length="185" mass="21624">MDSDQENVGRWIEGAKLSNLLASDAGLLLIDCRYPYEYEGGHIKGAVNAPVWPSLCRKLFDCKYARVDILVVFYCEFSSARAPRMHDLVRNYDRGMNYKHYPKLQYPQLRILEGGYHKFHKEHKHLCQSDGDGSIYTKMRSNGKEMTSWWRRCKEMNRPPHTLALREFSKQSPSAYDRFITHSPS</sequence>